<evidence type="ECO:0000256" key="1">
    <source>
        <dbReference type="SAM" id="MobiDB-lite"/>
    </source>
</evidence>
<feature type="domain" description="G" evidence="2">
    <location>
        <begin position="114"/>
        <end position="235"/>
    </location>
</feature>
<evidence type="ECO:0000259" key="2">
    <source>
        <dbReference type="Pfam" id="PF01926"/>
    </source>
</evidence>
<dbReference type="Gene3D" id="3.40.50.300">
    <property type="entry name" value="P-loop containing nucleotide triphosphate hydrolases"/>
    <property type="match status" value="2"/>
</dbReference>
<gene>
    <name evidence="3" type="ORF">KI387_003056</name>
</gene>
<dbReference type="Pfam" id="PF01926">
    <property type="entry name" value="MMR_HSR1"/>
    <property type="match status" value="2"/>
</dbReference>
<dbReference type="PANTHER" id="PTHR43834:SF6">
    <property type="entry name" value="GTPASE DER"/>
    <property type="match status" value="1"/>
</dbReference>
<keyword evidence="4" id="KW-1185">Reference proteome</keyword>
<organism evidence="3 4">
    <name type="scientific">Taxus chinensis</name>
    <name type="common">Chinese yew</name>
    <name type="synonym">Taxus wallichiana var. chinensis</name>
    <dbReference type="NCBI Taxonomy" id="29808"/>
    <lineage>
        <taxon>Eukaryota</taxon>
        <taxon>Viridiplantae</taxon>
        <taxon>Streptophyta</taxon>
        <taxon>Embryophyta</taxon>
        <taxon>Tracheophyta</taxon>
        <taxon>Spermatophyta</taxon>
        <taxon>Pinopsida</taxon>
        <taxon>Pinidae</taxon>
        <taxon>Conifers II</taxon>
        <taxon>Cupressales</taxon>
        <taxon>Taxaceae</taxon>
        <taxon>Taxus</taxon>
    </lineage>
</organism>
<dbReference type="Proteomes" id="UP000824469">
    <property type="component" value="Unassembled WGS sequence"/>
</dbReference>
<evidence type="ECO:0000313" key="4">
    <source>
        <dbReference type="Proteomes" id="UP000824469"/>
    </source>
</evidence>
<dbReference type="GO" id="GO:0005525">
    <property type="term" value="F:GTP binding"/>
    <property type="evidence" value="ECO:0007669"/>
    <property type="project" value="InterPro"/>
</dbReference>
<dbReference type="AlphaFoldDB" id="A0AA38LMT6"/>
<protein>
    <recommendedName>
        <fullName evidence="2">G domain-containing protein</fullName>
    </recommendedName>
</protein>
<dbReference type="EMBL" id="JAHRHJ020000001">
    <property type="protein sequence ID" value="KAH9330948.1"/>
    <property type="molecule type" value="Genomic_DNA"/>
</dbReference>
<evidence type="ECO:0000313" key="3">
    <source>
        <dbReference type="EMBL" id="KAH9330948.1"/>
    </source>
</evidence>
<dbReference type="NCBIfam" id="TIGR00231">
    <property type="entry name" value="small_GTP"/>
    <property type="match status" value="1"/>
</dbReference>
<dbReference type="InterPro" id="IPR005225">
    <property type="entry name" value="Small_GTP-bd"/>
</dbReference>
<dbReference type="OMA" id="PCDENDN"/>
<dbReference type="PANTHER" id="PTHR43834">
    <property type="entry name" value="GTPASE DER"/>
    <property type="match status" value="1"/>
</dbReference>
<feature type="non-terminal residue" evidence="3">
    <location>
        <position position="363"/>
    </location>
</feature>
<dbReference type="PRINTS" id="PR00326">
    <property type="entry name" value="GTP1OBG"/>
</dbReference>
<dbReference type="CDD" id="cd01894">
    <property type="entry name" value="EngA1"/>
    <property type="match status" value="1"/>
</dbReference>
<sequence length="363" mass="39706">PFARCIGPIKYQNVRISLLAVCCENVLLVPTKISLVSFTSLSGNRTDFPSMGVDNQELLSASIRPEECMDAVLDGEIQEGMPCDENDNTDDSTDLDSSDSVPKFDRVEVNMLPTIVLVGRPNVGKSALFNRLIKRREALVYNTPDGHVTRDFREGVAKLGDLRFNVLDSAGLEMAATSGSVLARTARLTANVLGKSHMAIFLIDGRHGLHPLDMEVAKWLRKHASNLHVILVMNKAEAIYDDASGALMSSMGEAHSLGFGNPIPISAETGEGMAELYESLRPLLEDIVAHIYKDTCGQEENTDKDGIDKLPLQLAIVGRPNVGKSTLLNALLMEERVLTGPEPGLTRDSVRVQFDYEGRKIYL</sequence>
<name>A0AA38LMT6_TAXCH</name>
<dbReference type="InterPro" id="IPR027417">
    <property type="entry name" value="P-loop_NTPase"/>
</dbReference>
<accession>A0AA38LMT6</accession>
<feature type="compositionally biased region" description="Acidic residues" evidence="1">
    <location>
        <begin position="82"/>
        <end position="97"/>
    </location>
</feature>
<feature type="domain" description="G" evidence="2">
    <location>
        <begin position="314"/>
        <end position="363"/>
    </location>
</feature>
<feature type="region of interest" description="Disordered" evidence="1">
    <location>
        <begin position="79"/>
        <end position="99"/>
    </location>
</feature>
<comment type="caution">
    <text evidence="3">The sequence shown here is derived from an EMBL/GenBank/DDBJ whole genome shotgun (WGS) entry which is preliminary data.</text>
</comment>
<reference evidence="3 4" key="1">
    <citation type="journal article" date="2021" name="Nat. Plants">
        <title>The Taxus genome provides insights into paclitaxel biosynthesis.</title>
        <authorList>
            <person name="Xiong X."/>
            <person name="Gou J."/>
            <person name="Liao Q."/>
            <person name="Li Y."/>
            <person name="Zhou Q."/>
            <person name="Bi G."/>
            <person name="Li C."/>
            <person name="Du R."/>
            <person name="Wang X."/>
            <person name="Sun T."/>
            <person name="Guo L."/>
            <person name="Liang H."/>
            <person name="Lu P."/>
            <person name="Wu Y."/>
            <person name="Zhang Z."/>
            <person name="Ro D.K."/>
            <person name="Shang Y."/>
            <person name="Huang S."/>
            <person name="Yan J."/>
        </authorList>
    </citation>
    <scope>NUCLEOTIDE SEQUENCE [LARGE SCALE GENOMIC DNA]</scope>
    <source>
        <strain evidence="3">Ta-2019</strain>
    </source>
</reference>
<dbReference type="SUPFAM" id="SSF52540">
    <property type="entry name" value="P-loop containing nucleoside triphosphate hydrolases"/>
    <property type="match status" value="2"/>
</dbReference>
<proteinExistence type="predicted"/>
<dbReference type="InterPro" id="IPR006073">
    <property type="entry name" value="GTP-bd"/>
</dbReference>
<feature type="non-terminal residue" evidence="3">
    <location>
        <position position="1"/>
    </location>
</feature>